<dbReference type="GO" id="GO:0071555">
    <property type="term" value="P:cell wall organization"/>
    <property type="evidence" value="ECO:0007669"/>
    <property type="project" value="UniProtKB-KW"/>
</dbReference>
<dbReference type="Gene3D" id="2.60.410.10">
    <property type="entry name" value="D-Ala-D-Ala carboxypeptidase, C-terminal domain"/>
    <property type="match status" value="1"/>
</dbReference>
<dbReference type="PANTHER" id="PTHR21581:SF6">
    <property type="entry name" value="TRAFFICKING PROTEIN PARTICLE COMPLEX SUBUNIT 12"/>
    <property type="match status" value="1"/>
</dbReference>
<dbReference type="EMBL" id="CP042345">
    <property type="protein sequence ID" value="QEA17075.1"/>
    <property type="molecule type" value="Genomic_DNA"/>
</dbReference>
<evidence type="ECO:0000256" key="9">
    <source>
        <dbReference type="ARBA" id="ARBA00022960"/>
    </source>
</evidence>
<dbReference type="InterPro" id="IPR015956">
    <property type="entry name" value="Peniciliin-bd_prot_C_sf"/>
</dbReference>
<evidence type="ECO:0000256" key="8">
    <source>
        <dbReference type="ARBA" id="ARBA00022801"/>
    </source>
</evidence>
<evidence type="ECO:0000259" key="15">
    <source>
        <dbReference type="SMART" id="SM00936"/>
    </source>
</evidence>
<feature type="binding site" evidence="13">
    <location>
        <position position="167"/>
    </location>
    <ligand>
        <name>substrate</name>
    </ligand>
</feature>
<protein>
    <recommendedName>
        <fullName evidence="4">serine-type D-Ala-D-Ala carboxypeptidase</fullName>
        <ecNumber evidence="4">3.4.16.4</ecNumber>
    </recommendedName>
</protein>
<dbReference type="InterPro" id="IPR012907">
    <property type="entry name" value="Peptidase_S11_C"/>
</dbReference>
<keyword evidence="9" id="KW-0133">Cell shape</keyword>
<organism evidence="16 17">
    <name type="scientific">Novosphingobium ginsenosidimutans</name>
    <dbReference type="NCBI Taxonomy" id="1176536"/>
    <lineage>
        <taxon>Bacteria</taxon>
        <taxon>Pseudomonadati</taxon>
        <taxon>Pseudomonadota</taxon>
        <taxon>Alphaproteobacteria</taxon>
        <taxon>Sphingomonadales</taxon>
        <taxon>Sphingomonadaceae</taxon>
        <taxon>Novosphingobium</taxon>
    </lineage>
</organism>
<reference evidence="16 17" key="1">
    <citation type="journal article" date="2013" name="J. Microbiol. Biotechnol.">
        <title>Novosphingobium ginsenosidimutans sp. nov., with the ability to convert ginsenoside.</title>
        <authorList>
            <person name="Kim J.K."/>
            <person name="He D."/>
            <person name="Liu Q.M."/>
            <person name="Park H.Y."/>
            <person name="Jung M.S."/>
            <person name="Yoon M.H."/>
            <person name="Kim S.C."/>
            <person name="Im W.T."/>
        </authorList>
    </citation>
    <scope>NUCLEOTIDE SEQUENCE [LARGE SCALE GENOMIC DNA]</scope>
    <source>
        <strain evidence="16 17">FW-6</strain>
    </source>
</reference>
<proteinExistence type="inferred from homology"/>
<comment type="similarity">
    <text evidence="3 14">Belongs to the peptidase S11 family.</text>
</comment>
<dbReference type="InterPro" id="IPR012338">
    <property type="entry name" value="Beta-lactam/transpept-like"/>
</dbReference>
<dbReference type="Gene3D" id="3.40.710.10">
    <property type="entry name" value="DD-peptidase/beta-lactamase superfamily"/>
    <property type="match status" value="1"/>
</dbReference>
<keyword evidence="11" id="KW-0961">Cell wall biogenesis/degradation</keyword>
<evidence type="ECO:0000313" key="17">
    <source>
        <dbReference type="Proteomes" id="UP000321172"/>
    </source>
</evidence>
<dbReference type="OrthoDB" id="9795979at2"/>
<evidence type="ECO:0000256" key="11">
    <source>
        <dbReference type="ARBA" id="ARBA00023316"/>
    </source>
</evidence>
<evidence type="ECO:0000256" key="14">
    <source>
        <dbReference type="RuleBase" id="RU004016"/>
    </source>
</evidence>
<dbReference type="PRINTS" id="PR00725">
    <property type="entry name" value="DADACBPTASE1"/>
</dbReference>
<comment type="catalytic activity">
    <reaction evidence="12">
        <text>Preferential cleavage: (Ac)2-L-Lys-D-Ala-|-D-Ala. Also transpeptidation of peptidyl-alanyl moieties that are N-acyl substituents of D-alanine.</text>
        <dbReference type="EC" id="3.4.16.4"/>
    </reaction>
</comment>
<keyword evidence="7" id="KW-0732">Signal</keyword>
<evidence type="ECO:0000256" key="12">
    <source>
        <dbReference type="ARBA" id="ARBA00034000"/>
    </source>
</evidence>
<dbReference type="InterPro" id="IPR018044">
    <property type="entry name" value="Peptidase_S11"/>
</dbReference>
<dbReference type="KEGG" id="ngf:FRF71_13555"/>
<keyword evidence="10" id="KW-0573">Peptidoglycan synthesis</keyword>
<evidence type="ECO:0000256" key="10">
    <source>
        <dbReference type="ARBA" id="ARBA00022984"/>
    </source>
</evidence>
<dbReference type="InterPro" id="IPR001967">
    <property type="entry name" value="Peptidase_S11_N"/>
</dbReference>
<dbReference type="SMART" id="SM00936">
    <property type="entry name" value="PBP5_C"/>
    <property type="match status" value="1"/>
</dbReference>
<dbReference type="SUPFAM" id="SSF56601">
    <property type="entry name" value="beta-lactamase/transpeptidase-like"/>
    <property type="match status" value="1"/>
</dbReference>
<feature type="domain" description="Peptidase S11 D-Ala-D-Ala carboxypeptidase A C-terminal" evidence="15">
    <location>
        <begin position="217"/>
        <end position="307"/>
    </location>
</feature>
<keyword evidence="6" id="KW-0645">Protease</keyword>
<keyword evidence="8" id="KW-0378">Hydrolase</keyword>
<dbReference type="GO" id="GO:0009252">
    <property type="term" value="P:peptidoglycan biosynthetic process"/>
    <property type="evidence" value="ECO:0007669"/>
    <property type="project" value="UniProtKB-UniPathway"/>
</dbReference>
<evidence type="ECO:0000256" key="7">
    <source>
        <dbReference type="ARBA" id="ARBA00022729"/>
    </source>
</evidence>
<evidence type="ECO:0000256" key="13">
    <source>
        <dbReference type="PIRSR" id="PIRSR618044-2"/>
    </source>
</evidence>
<dbReference type="InterPro" id="IPR037167">
    <property type="entry name" value="Peptidase_S11_C_sf"/>
</dbReference>
<dbReference type="UniPathway" id="UPA00219"/>
<keyword evidence="17" id="KW-1185">Reference proteome</keyword>
<dbReference type="EC" id="3.4.16.4" evidence="4"/>
<dbReference type="Pfam" id="PF00768">
    <property type="entry name" value="Peptidase_S11"/>
    <property type="match status" value="1"/>
</dbReference>
<dbReference type="PANTHER" id="PTHR21581">
    <property type="entry name" value="D-ALANYL-D-ALANINE CARBOXYPEPTIDASE"/>
    <property type="match status" value="1"/>
</dbReference>
<accession>A0A5B8S9T3</accession>
<evidence type="ECO:0000256" key="6">
    <source>
        <dbReference type="ARBA" id="ARBA00022670"/>
    </source>
</evidence>
<evidence type="ECO:0000256" key="2">
    <source>
        <dbReference type="ARBA" id="ARBA00004752"/>
    </source>
</evidence>
<comment type="pathway">
    <text evidence="2">Cell wall biogenesis; peptidoglycan biosynthesis.</text>
</comment>
<comment type="function">
    <text evidence="1">Removes C-terminal D-alanyl residues from sugar-peptide cell wall precursors.</text>
</comment>
<dbReference type="GO" id="GO:0009002">
    <property type="term" value="F:serine-type D-Ala-D-Ala carboxypeptidase activity"/>
    <property type="evidence" value="ECO:0007669"/>
    <property type="project" value="UniProtKB-EC"/>
</dbReference>
<dbReference type="AlphaFoldDB" id="A0A5B8S9T3"/>
<dbReference type="SUPFAM" id="SSF69189">
    <property type="entry name" value="Penicillin-binding protein associated domain"/>
    <property type="match status" value="1"/>
</dbReference>
<dbReference type="GO" id="GO:0008360">
    <property type="term" value="P:regulation of cell shape"/>
    <property type="evidence" value="ECO:0007669"/>
    <property type="project" value="UniProtKB-KW"/>
</dbReference>
<evidence type="ECO:0000313" key="16">
    <source>
        <dbReference type="EMBL" id="QEA17075.1"/>
    </source>
</evidence>
<dbReference type="Pfam" id="PF07943">
    <property type="entry name" value="PBP5_C"/>
    <property type="match status" value="1"/>
</dbReference>
<sequence length="323" mass="34281">MTKAMSALVAFDLIKIGKLDEEAIVVVDPGLAAQWAGKGTTLSLRAGERLPVKRLIEGMITASANDATEVLAHHAAGSRGKWLALMNARASSLSMTDSTFASPSGWPDGGKTQVTARDMVRLARALIEDHPELYRRYFGHPVMTWRGTQLASRNPLAGRFKGADGIKTGHTSEVGYNFLGAAVRDGRRLVLVIGGAPSEATRAAAAQGLAEWGFTAWDSRQLVRKGQVVGRALVQDGSAPAVDLVPLRDWRLTVPHGSTARVTTRIVYRGPLGAPIEAGQVVAGLEVTVPGLPPHDIPLATGQRVTRAGPFDRMVNGLLGLLP</sequence>
<evidence type="ECO:0000256" key="4">
    <source>
        <dbReference type="ARBA" id="ARBA00012448"/>
    </source>
</evidence>
<evidence type="ECO:0000256" key="1">
    <source>
        <dbReference type="ARBA" id="ARBA00003217"/>
    </source>
</evidence>
<dbReference type="GO" id="GO:0006508">
    <property type="term" value="P:proteolysis"/>
    <property type="evidence" value="ECO:0007669"/>
    <property type="project" value="UniProtKB-KW"/>
</dbReference>
<dbReference type="Proteomes" id="UP000321172">
    <property type="component" value="Chromosome"/>
</dbReference>
<name>A0A5B8S9T3_9SPHN</name>
<keyword evidence="5 16" id="KW-0121">Carboxypeptidase</keyword>
<evidence type="ECO:0000256" key="5">
    <source>
        <dbReference type="ARBA" id="ARBA00022645"/>
    </source>
</evidence>
<evidence type="ECO:0000256" key="3">
    <source>
        <dbReference type="ARBA" id="ARBA00007164"/>
    </source>
</evidence>
<gene>
    <name evidence="16" type="ORF">FRF71_13555</name>
</gene>